<dbReference type="Proteomes" id="UP001203338">
    <property type="component" value="Unassembled WGS sequence"/>
</dbReference>
<feature type="compositionally biased region" description="Low complexity" evidence="2">
    <location>
        <begin position="153"/>
        <end position="177"/>
    </location>
</feature>
<sequence length="540" mass="58540">MRLISSFTHSIAHALGLSRSSKHHPPTGPVGNFKGSTVQVIYTQPRHQPPAQFSGHPAGTQLHQRTAFQVPPNTTFQLENTSVSFFSGQVTPGYPQNQSAYNPPPNQAFHHTGAPTQVQRHDHAAQHLGEIAPQRSPFAPPSFHDIGKFGDISIPTTSSKTEPETTPTEAISSKSSPELPPPDPEELRNALFPCCGRINDPDTDIPTLTGQKEAFAQAFAELENHVADIKNLDNDDLDDLLLCFGIDTSSEELHGDELRSTAYEKLNEAKKELEENYQDFKSAVSSNINESLESISDMSSYALLDLWIKYSDKDPSSSNDSVEALRSETQKMLQAVKDDLTPPGKSFVIPEIVVTDTDAPDTTTPQPVVTKTPPPVAPKPTSKSKLEADLPKTNMVETPPKPVVETPAKPAVAPTPTPILTTIFSQSAKSALDDAPGIVGLPDKPTYSGEELKTQQAALSKEIAALKNTISSMLTQLKSTDGNKVSEEDIFQVLKTTGLTRYQKTKSPEAAIQEAQKKVKNQASDARAAFIALKSSRQSD</sequence>
<organism evidence="3 4">
    <name type="scientific">Parendozoicomonas callyspongiae</name>
    <dbReference type="NCBI Taxonomy" id="2942213"/>
    <lineage>
        <taxon>Bacteria</taxon>
        <taxon>Pseudomonadati</taxon>
        <taxon>Pseudomonadota</taxon>
        <taxon>Gammaproteobacteria</taxon>
        <taxon>Oceanospirillales</taxon>
        <taxon>Endozoicomonadaceae</taxon>
        <taxon>Parendozoicomonas</taxon>
    </lineage>
</organism>
<keyword evidence="1" id="KW-0175">Coiled coil</keyword>
<dbReference type="RefSeq" id="WP_249697259.1">
    <property type="nucleotide sequence ID" value="NZ_JAMFLX010000001.1"/>
</dbReference>
<dbReference type="EMBL" id="JAMFLX010000001">
    <property type="protein sequence ID" value="MCL6268423.1"/>
    <property type="molecule type" value="Genomic_DNA"/>
</dbReference>
<feature type="region of interest" description="Disordered" evidence="2">
    <location>
        <begin position="153"/>
        <end position="186"/>
    </location>
</feature>
<feature type="coiled-coil region" evidence="1">
    <location>
        <begin position="263"/>
        <end position="290"/>
    </location>
</feature>
<evidence type="ECO:0000256" key="1">
    <source>
        <dbReference type="SAM" id="Coils"/>
    </source>
</evidence>
<feature type="compositionally biased region" description="Low complexity" evidence="2">
    <location>
        <begin position="403"/>
        <end position="412"/>
    </location>
</feature>
<accession>A0ABT0PD11</accession>
<protein>
    <submittedName>
        <fullName evidence="3">Uncharacterized protein</fullName>
    </submittedName>
</protein>
<proteinExistence type="predicted"/>
<gene>
    <name evidence="3" type="ORF">M3P05_00470</name>
</gene>
<reference evidence="3 4" key="1">
    <citation type="submission" date="2022-05" db="EMBL/GenBank/DDBJ databases">
        <authorList>
            <person name="Park J.-S."/>
        </authorList>
    </citation>
    <scope>NUCLEOTIDE SEQUENCE [LARGE SCALE GENOMIC DNA]</scope>
    <source>
        <strain evidence="3 4">2012CJ34-2</strain>
    </source>
</reference>
<feature type="compositionally biased region" description="Low complexity" evidence="2">
    <location>
        <begin position="357"/>
        <end position="371"/>
    </location>
</feature>
<keyword evidence="4" id="KW-1185">Reference proteome</keyword>
<feature type="region of interest" description="Disordered" evidence="2">
    <location>
        <begin position="393"/>
        <end position="412"/>
    </location>
</feature>
<evidence type="ECO:0000313" key="3">
    <source>
        <dbReference type="EMBL" id="MCL6268423.1"/>
    </source>
</evidence>
<name>A0ABT0PD11_9GAMM</name>
<comment type="caution">
    <text evidence="3">The sequence shown here is derived from an EMBL/GenBank/DDBJ whole genome shotgun (WGS) entry which is preliminary data.</text>
</comment>
<feature type="region of interest" description="Disordered" evidence="2">
    <location>
        <begin position="357"/>
        <end position="386"/>
    </location>
</feature>
<evidence type="ECO:0000256" key="2">
    <source>
        <dbReference type="SAM" id="MobiDB-lite"/>
    </source>
</evidence>
<evidence type="ECO:0000313" key="4">
    <source>
        <dbReference type="Proteomes" id="UP001203338"/>
    </source>
</evidence>